<protein>
    <submittedName>
        <fullName evidence="1">Uncharacterized protein</fullName>
    </submittedName>
</protein>
<organism evidence="1 2">
    <name type="scientific">Petrolisthes cinctipes</name>
    <name type="common">Flat porcelain crab</name>
    <dbReference type="NCBI Taxonomy" id="88211"/>
    <lineage>
        <taxon>Eukaryota</taxon>
        <taxon>Metazoa</taxon>
        <taxon>Ecdysozoa</taxon>
        <taxon>Arthropoda</taxon>
        <taxon>Crustacea</taxon>
        <taxon>Multicrustacea</taxon>
        <taxon>Malacostraca</taxon>
        <taxon>Eumalacostraca</taxon>
        <taxon>Eucarida</taxon>
        <taxon>Decapoda</taxon>
        <taxon>Pleocyemata</taxon>
        <taxon>Anomura</taxon>
        <taxon>Galatheoidea</taxon>
        <taxon>Porcellanidae</taxon>
        <taxon>Petrolisthes</taxon>
    </lineage>
</organism>
<dbReference type="EMBL" id="JAWQEG010007269">
    <property type="protein sequence ID" value="KAK3852734.1"/>
    <property type="molecule type" value="Genomic_DNA"/>
</dbReference>
<proteinExistence type="predicted"/>
<dbReference type="AlphaFoldDB" id="A0AAE1EHQ6"/>
<dbReference type="Proteomes" id="UP001286313">
    <property type="component" value="Unassembled WGS sequence"/>
</dbReference>
<name>A0AAE1EHQ6_PETCI</name>
<reference evidence="1" key="1">
    <citation type="submission" date="2023-10" db="EMBL/GenBank/DDBJ databases">
        <title>Genome assemblies of two species of porcelain crab, Petrolisthes cinctipes and Petrolisthes manimaculis (Anomura: Porcellanidae).</title>
        <authorList>
            <person name="Angst P."/>
        </authorList>
    </citation>
    <scope>NUCLEOTIDE SEQUENCE</scope>
    <source>
        <strain evidence="1">PB745_01</strain>
        <tissue evidence="1">Gill</tissue>
    </source>
</reference>
<gene>
    <name evidence="1" type="ORF">Pcinc_040692</name>
</gene>
<sequence>MSDQRKSRRQAVGPCLPLPDSSWLPWACQRPVTCFSSVHVEVGSGRLCRYLSHSAVHDRPHPLTHYHLSLPHRLPQGSPVQQMAGWGASYAWIIPTL</sequence>
<evidence type="ECO:0000313" key="1">
    <source>
        <dbReference type="EMBL" id="KAK3852734.1"/>
    </source>
</evidence>
<accession>A0AAE1EHQ6</accession>
<comment type="caution">
    <text evidence="1">The sequence shown here is derived from an EMBL/GenBank/DDBJ whole genome shotgun (WGS) entry which is preliminary data.</text>
</comment>
<evidence type="ECO:0000313" key="2">
    <source>
        <dbReference type="Proteomes" id="UP001286313"/>
    </source>
</evidence>
<keyword evidence="2" id="KW-1185">Reference proteome</keyword>